<comment type="subcellular location">
    <subcellularLocation>
        <location evidence="1">Secreted</location>
    </subcellularLocation>
</comment>
<dbReference type="Proteomes" id="UP000323876">
    <property type="component" value="Unassembled WGS sequence"/>
</dbReference>
<evidence type="ECO:0000256" key="3">
    <source>
        <dbReference type="ARBA" id="ARBA00011738"/>
    </source>
</evidence>
<accession>A0A5N0ELR9</accession>
<keyword evidence="4" id="KW-0964">Secreted</keyword>
<evidence type="ECO:0000256" key="1">
    <source>
        <dbReference type="ARBA" id="ARBA00004613"/>
    </source>
</evidence>
<evidence type="ECO:0000256" key="8">
    <source>
        <dbReference type="RuleBase" id="RU003471"/>
    </source>
</evidence>
<feature type="chain" id="PRO_5038655819" description="Subtilisin inhibitor domain-containing protein" evidence="9">
    <location>
        <begin position="26"/>
        <end position="141"/>
    </location>
</feature>
<dbReference type="OrthoDB" id="3542626at2"/>
<evidence type="ECO:0000256" key="2">
    <source>
        <dbReference type="ARBA" id="ARBA00010472"/>
    </source>
</evidence>
<organism evidence="11 12">
    <name type="scientific">Nocardia colli</name>
    <dbReference type="NCBI Taxonomy" id="2545717"/>
    <lineage>
        <taxon>Bacteria</taxon>
        <taxon>Bacillati</taxon>
        <taxon>Actinomycetota</taxon>
        <taxon>Actinomycetes</taxon>
        <taxon>Mycobacteriales</taxon>
        <taxon>Nocardiaceae</taxon>
        <taxon>Nocardia</taxon>
    </lineage>
</organism>
<evidence type="ECO:0000256" key="5">
    <source>
        <dbReference type="ARBA" id="ARBA00022690"/>
    </source>
</evidence>
<protein>
    <recommendedName>
        <fullName evidence="10">Subtilisin inhibitor domain-containing protein</fullName>
    </recommendedName>
</protein>
<keyword evidence="12" id="KW-1185">Reference proteome</keyword>
<keyword evidence="9" id="KW-0732">Signal</keyword>
<dbReference type="GO" id="GO:0004867">
    <property type="term" value="F:serine-type endopeptidase inhibitor activity"/>
    <property type="evidence" value="ECO:0007669"/>
    <property type="project" value="UniProtKB-KW"/>
</dbReference>
<gene>
    <name evidence="11" type="ORF">F3087_15110</name>
</gene>
<keyword evidence="7" id="KW-1015">Disulfide bond</keyword>
<dbReference type="AlphaFoldDB" id="A0A5N0ELR9"/>
<dbReference type="GO" id="GO:0005576">
    <property type="term" value="C:extracellular region"/>
    <property type="evidence" value="ECO:0007669"/>
    <property type="project" value="UniProtKB-SubCell"/>
</dbReference>
<keyword evidence="5 8" id="KW-0646">Protease inhibitor</keyword>
<evidence type="ECO:0000259" key="10">
    <source>
        <dbReference type="Pfam" id="PF00720"/>
    </source>
</evidence>
<evidence type="ECO:0000256" key="4">
    <source>
        <dbReference type="ARBA" id="ARBA00022525"/>
    </source>
</evidence>
<evidence type="ECO:0000256" key="7">
    <source>
        <dbReference type="ARBA" id="ARBA00023157"/>
    </source>
</evidence>
<evidence type="ECO:0000256" key="9">
    <source>
        <dbReference type="SAM" id="SignalP"/>
    </source>
</evidence>
<dbReference type="SUPFAM" id="SSF55399">
    <property type="entry name" value="Subtilisin inhibitor"/>
    <property type="match status" value="1"/>
</dbReference>
<dbReference type="EMBL" id="VXLC01000004">
    <property type="protein sequence ID" value="KAA8888361.1"/>
    <property type="molecule type" value="Genomic_DNA"/>
</dbReference>
<evidence type="ECO:0000313" key="11">
    <source>
        <dbReference type="EMBL" id="KAA8888361.1"/>
    </source>
</evidence>
<comment type="similarity">
    <text evidence="2 8">Belongs to the protease inhibitor I16 (SSI) family.</text>
</comment>
<feature type="domain" description="Subtilisin inhibitor" evidence="10">
    <location>
        <begin position="38"/>
        <end position="127"/>
    </location>
</feature>
<comment type="subunit">
    <text evidence="3">Homodimer.</text>
</comment>
<evidence type="ECO:0000313" key="12">
    <source>
        <dbReference type="Proteomes" id="UP000323876"/>
    </source>
</evidence>
<keyword evidence="6 8" id="KW-0722">Serine protease inhibitor</keyword>
<dbReference type="Pfam" id="PF00720">
    <property type="entry name" value="SSI"/>
    <property type="match status" value="1"/>
</dbReference>
<feature type="signal peptide" evidence="9">
    <location>
        <begin position="1"/>
        <end position="25"/>
    </location>
</feature>
<dbReference type="InterPro" id="IPR000691">
    <property type="entry name" value="Prot_inh_I16_SSI"/>
</dbReference>
<name>A0A5N0ELR9_9NOCA</name>
<comment type="caution">
    <text evidence="11">The sequence shown here is derived from an EMBL/GenBank/DDBJ whole genome shotgun (WGS) entry which is preliminary data.</text>
</comment>
<proteinExistence type="inferred from homology"/>
<evidence type="ECO:0000256" key="6">
    <source>
        <dbReference type="ARBA" id="ARBA00022900"/>
    </source>
</evidence>
<reference evidence="11 12" key="1">
    <citation type="submission" date="2019-09" db="EMBL/GenBank/DDBJ databases">
        <authorList>
            <person name="Wang X."/>
        </authorList>
    </citation>
    <scope>NUCLEOTIDE SEQUENCE [LARGE SCALE GENOMIC DNA]</scope>
    <source>
        <strain evidence="11 12">CICC 11023</strain>
    </source>
</reference>
<sequence>MTMSCTGRVIGVSIAAAVTFGAAMVAPVGATAEVDGQSVVSLSVGPGVSVEVVDKRTVSLICAPTVGGTHPKAEQACQNLVAADGNIRALADFTVPPLCSADFDPVVATIDGVWRGKPISDHGFFSNVCVLRATTVSVFDF</sequence>
<dbReference type="InterPro" id="IPR036819">
    <property type="entry name" value="Subtilisin_inhibitor-like_sf"/>
</dbReference>
<dbReference type="InterPro" id="IPR023549">
    <property type="entry name" value="Subtilisin_inhibitor"/>
</dbReference>
<dbReference type="Gene3D" id="3.30.350.10">
    <property type="entry name" value="Subtilisin inhibitor-like"/>
    <property type="match status" value="1"/>
</dbReference>
<dbReference type="PRINTS" id="PR00294">
    <property type="entry name" value="SSBTLNINHBTR"/>
</dbReference>